<dbReference type="PANTHER" id="PTHR43046">
    <property type="entry name" value="GDP-MANNOSE MANNOSYL HYDROLASE"/>
    <property type="match status" value="1"/>
</dbReference>
<dbReference type="SUPFAM" id="SSF55811">
    <property type="entry name" value="Nudix"/>
    <property type="match status" value="1"/>
</dbReference>
<evidence type="ECO:0000313" key="4">
    <source>
        <dbReference type="EMBL" id="QGL47252.1"/>
    </source>
</evidence>
<keyword evidence="2" id="KW-0378">Hydrolase</keyword>
<proteinExistence type="predicted"/>
<dbReference type="PANTHER" id="PTHR43046:SF14">
    <property type="entry name" value="MUTT_NUDIX FAMILY PROTEIN"/>
    <property type="match status" value="1"/>
</dbReference>
<reference evidence="4 5" key="1">
    <citation type="submission" date="2019-10" db="EMBL/GenBank/DDBJ databases">
        <title>Genome Sequence of Micromonospora terminaliae DSM 101760.</title>
        <authorList>
            <person name="Guo L."/>
        </authorList>
    </citation>
    <scope>NUCLEOTIDE SEQUENCE [LARGE SCALE GENOMIC DNA]</scope>
    <source>
        <strain evidence="4 5">DSM 101760</strain>
    </source>
</reference>
<dbReference type="Pfam" id="PF00293">
    <property type="entry name" value="NUDIX"/>
    <property type="match status" value="1"/>
</dbReference>
<dbReference type="PROSITE" id="PS00893">
    <property type="entry name" value="NUDIX_BOX"/>
    <property type="match status" value="1"/>
</dbReference>
<dbReference type="InterPro" id="IPR000086">
    <property type="entry name" value="NUDIX_hydrolase_dom"/>
</dbReference>
<evidence type="ECO:0000256" key="2">
    <source>
        <dbReference type="ARBA" id="ARBA00022801"/>
    </source>
</evidence>
<comment type="cofactor">
    <cofactor evidence="1">
        <name>Mg(2+)</name>
        <dbReference type="ChEBI" id="CHEBI:18420"/>
    </cofactor>
</comment>
<dbReference type="InterPro" id="IPR020084">
    <property type="entry name" value="NUDIX_hydrolase_CS"/>
</dbReference>
<dbReference type="CDD" id="cd02883">
    <property type="entry name" value="NUDIX_Hydrolase"/>
    <property type="match status" value="1"/>
</dbReference>
<dbReference type="Gene3D" id="3.90.79.10">
    <property type="entry name" value="Nucleoside Triphosphate Pyrophosphohydrolase"/>
    <property type="match status" value="1"/>
</dbReference>
<accession>A0ABX6DZY0</accession>
<keyword evidence="5" id="KW-1185">Reference proteome</keyword>
<dbReference type="InterPro" id="IPR015797">
    <property type="entry name" value="NUDIX_hydrolase-like_dom_sf"/>
</dbReference>
<name>A0ABX6DZY0_9ACTN</name>
<evidence type="ECO:0000259" key="3">
    <source>
        <dbReference type="PROSITE" id="PS51462"/>
    </source>
</evidence>
<gene>
    <name evidence="4" type="ORF">GCE86_09520</name>
</gene>
<evidence type="ECO:0000313" key="5">
    <source>
        <dbReference type="Proteomes" id="UP000402241"/>
    </source>
</evidence>
<dbReference type="EMBL" id="CP045309">
    <property type="protein sequence ID" value="QGL47252.1"/>
    <property type="molecule type" value="Genomic_DNA"/>
</dbReference>
<protein>
    <submittedName>
        <fullName evidence="4">NUDIX domain-containing protein</fullName>
    </submittedName>
</protein>
<organism evidence="4 5">
    <name type="scientific">Micromonospora terminaliae</name>
    <dbReference type="NCBI Taxonomy" id="1914461"/>
    <lineage>
        <taxon>Bacteria</taxon>
        <taxon>Bacillati</taxon>
        <taxon>Actinomycetota</taxon>
        <taxon>Actinomycetes</taxon>
        <taxon>Micromonosporales</taxon>
        <taxon>Micromonosporaceae</taxon>
        <taxon>Micromonospora</taxon>
    </lineage>
</organism>
<dbReference type="PROSITE" id="PS51462">
    <property type="entry name" value="NUDIX"/>
    <property type="match status" value="1"/>
</dbReference>
<sequence length="178" mass="19340">MVGAVSSGCRLNGPVPSMSRSRYAGVLAHHDDNVVLVYEAYPRWGGPYWNIPSGRIEDHETPFEGACRELAEETGLVVATADLVLHGTAAVTGAVTVSRVWNFTVDVVDPTLHVRDPDGLIQEARWFPVEEASRLLHELPYRPLSEPSVAVLTGQAQPGAHWAYSDPEAEPVVTYPNG</sequence>
<dbReference type="Proteomes" id="UP000402241">
    <property type="component" value="Chromosome"/>
</dbReference>
<evidence type="ECO:0000256" key="1">
    <source>
        <dbReference type="ARBA" id="ARBA00001946"/>
    </source>
</evidence>
<feature type="domain" description="Nudix hydrolase" evidence="3">
    <location>
        <begin position="19"/>
        <end position="149"/>
    </location>
</feature>
<dbReference type="RefSeq" id="WP_154226603.1">
    <property type="nucleotide sequence ID" value="NZ_JAAHBZ010000003.1"/>
</dbReference>